<sequence>MNPQRILVTADAVGGVWTYALDLARGLAERGVSVVLAVLGPPPDPVQREAATAIGGLELVETGLPLDWTADSDSELAATAVRLAALAEGHGVDTVHCHAPALAADAAFGRPVVVVNHSCLATWHRAMRGDKPLPDDFAWRVARTARGLSQADAVLAPTAAFAQATAEAYGLQGVPRAVHNGRAAAVVPQDDDRLDAGVFTAGRLWDEAKGASVIDAAAGRMTNPLRAAGPLIGPNGARAMLSDAVALGSLSAAEMAHALARRPVFCSAAFYEPFGLSVLEAAQAGCSLVLSDIPTFRELWDGAAVFTPAGDPAALAAALNALVPDEERRRALGAAARERAGTYTADRMAQAVLAVHREVAAVRTRRERAA</sequence>
<dbReference type="AlphaFoldDB" id="A0A2T1HTQ2"/>
<comment type="caution">
    <text evidence="3">The sequence shown here is derived from an EMBL/GenBank/DDBJ whole genome shotgun (WGS) entry which is preliminary data.</text>
</comment>
<name>A0A2T1HTQ2_9HYPH</name>
<dbReference type="InterPro" id="IPR050194">
    <property type="entry name" value="Glycosyltransferase_grp1"/>
</dbReference>
<dbReference type="RefSeq" id="WP_106337102.1">
    <property type="nucleotide sequence ID" value="NZ_PVZS01000010.1"/>
</dbReference>
<evidence type="ECO:0000259" key="1">
    <source>
        <dbReference type="Pfam" id="PF00534"/>
    </source>
</evidence>
<proteinExistence type="predicted"/>
<dbReference type="PANTHER" id="PTHR45947">
    <property type="entry name" value="SULFOQUINOVOSYL TRANSFERASE SQD2"/>
    <property type="match status" value="1"/>
</dbReference>
<feature type="domain" description="Glycosyl transferase family 1" evidence="1">
    <location>
        <begin position="247"/>
        <end position="339"/>
    </location>
</feature>
<dbReference type="OrthoDB" id="7847955at2"/>
<organism evidence="3 4">
    <name type="scientific">Alsobacter soli</name>
    <dbReference type="NCBI Taxonomy" id="2109933"/>
    <lineage>
        <taxon>Bacteria</taxon>
        <taxon>Pseudomonadati</taxon>
        <taxon>Pseudomonadota</taxon>
        <taxon>Alphaproteobacteria</taxon>
        <taxon>Hyphomicrobiales</taxon>
        <taxon>Alsobacteraceae</taxon>
        <taxon>Alsobacter</taxon>
    </lineage>
</organism>
<dbReference type="Pfam" id="PF00534">
    <property type="entry name" value="Glycos_transf_1"/>
    <property type="match status" value="1"/>
</dbReference>
<dbReference type="InterPro" id="IPR001296">
    <property type="entry name" value="Glyco_trans_1"/>
</dbReference>
<accession>A0A2T1HTQ2</accession>
<protein>
    <submittedName>
        <fullName evidence="3">Glycosyl transferase family 1</fullName>
    </submittedName>
</protein>
<dbReference type="Proteomes" id="UP000239772">
    <property type="component" value="Unassembled WGS sequence"/>
</dbReference>
<gene>
    <name evidence="3" type="ORF">SLNSH_11345</name>
</gene>
<dbReference type="Pfam" id="PF13439">
    <property type="entry name" value="Glyco_transf_4"/>
    <property type="match status" value="1"/>
</dbReference>
<dbReference type="SUPFAM" id="SSF53756">
    <property type="entry name" value="UDP-Glycosyltransferase/glycogen phosphorylase"/>
    <property type="match status" value="1"/>
</dbReference>
<evidence type="ECO:0000259" key="2">
    <source>
        <dbReference type="Pfam" id="PF13439"/>
    </source>
</evidence>
<dbReference type="PANTHER" id="PTHR45947:SF3">
    <property type="entry name" value="SULFOQUINOVOSYL TRANSFERASE SQD2"/>
    <property type="match status" value="1"/>
</dbReference>
<feature type="domain" description="Glycosyltransferase subfamily 4-like N-terminal" evidence="2">
    <location>
        <begin position="13"/>
        <end position="181"/>
    </location>
</feature>
<evidence type="ECO:0000313" key="4">
    <source>
        <dbReference type="Proteomes" id="UP000239772"/>
    </source>
</evidence>
<dbReference type="InterPro" id="IPR028098">
    <property type="entry name" value="Glyco_trans_4-like_N"/>
</dbReference>
<dbReference type="GO" id="GO:0016757">
    <property type="term" value="F:glycosyltransferase activity"/>
    <property type="evidence" value="ECO:0007669"/>
    <property type="project" value="InterPro"/>
</dbReference>
<keyword evidence="3" id="KW-0808">Transferase</keyword>
<reference evidence="4" key="1">
    <citation type="submission" date="2018-03" db="EMBL/GenBank/DDBJ databases">
        <authorList>
            <person name="Sun L."/>
            <person name="Liu H."/>
            <person name="Chen W."/>
            <person name="Huang K."/>
            <person name="Liu W."/>
            <person name="Gao X."/>
        </authorList>
    </citation>
    <scope>NUCLEOTIDE SEQUENCE [LARGE SCALE GENOMIC DNA]</scope>
    <source>
        <strain evidence="4">SH9</strain>
    </source>
</reference>
<evidence type="ECO:0000313" key="3">
    <source>
        <dbReference type="EMBL" id="PSC05031.1"/>
    </source>
</evidence>
<dbReference type="EMBL" id="PVZS01000010">
    <property type="protein sequence ID" value="PSC05031.1"/>
    <property type="molecule type" value="Genomic_DNA"/>
</dbReference>
<keyword evidence="4" id="KW-1185">Reference proteome</keyword>
<dbReference type="Gene3D" id="3.40.50.2000">
    <property type="entry name" value="Glycogen Phosphorylase B"/>
    <property type="match status" value="2"/>
</dbReference>